<keyword evidence="4" id="KW-1185">Reference proteome</keyword>
<dbReference type="AlphaFoldDB" id="A0A810NB11"/>
<sequence>MLMGFFGTAWEADDPLTGIVQRVMITVDWLWLVVLASWLVADDHRARRPDPDALQAADQGREGSKRDRGQADISRYT</sequence>
<evidence type="ECO:0000256" key="1">
    <source>
        <dbReference type="SAM" id="MobiDB-lite"/>
    </source>
</evidence>
<name>A0A810NB11_9ACTN</name>
<feature type="transmembrane region" description="Helical" evidence="2">
    <location>
        <begin position="20"/>
        <end position="41"/>
    </location>
</feature>
<evidence type="ECO:0000256" key="2">
    <source>
        <dbReference type="SAM" id="Phobius"/>
    </source>
</evidence>
<feature type="region of interest" description="Disordered" evidence="1">
    <location>
        <begin position="49"/>
        <end position="77"/>
    </location>
</feature>
<dbReference type="EMBL" id="AP023359">
    <property type="protein sequence ID" value="BCJ68733.1"/>
    <property type="molecule type" value="Genomic_DNA"/>
</dbReference>
<evidence type="ECO:0000313" key="4">
    <source>
        <dbReference type="Proteomes" id="UP000680866"/>
    </source>
</evidence>
<keyword evidence="2" id="KW-0812">Transmembrane</keyword>
<protein>
    <submittedName>
        <fullName evidence="3">Uncharacterized protein</fullName>
    </submittedName>
</protein>
<dbReference type="KEGG" id="pry:Prubr_57540"/>
<organism evidence="3 4">
    <name type="scientific">Polymorphospora rubra</name>
    <dbReference type="NCBI Taxonomy" id="338584"/>
    <lineage>
        <taxon>Bacteria</taxon>
        <taxon>Bacillati</taxon>
        <taxon>Actinomycetota</taxon>
        <taxon>Actinomycetes</taxon>
        <taxon>Micromonosporales</taxon>
        <taxon>Micromonosporaceae</taxon>
        <taxon>Polymorphospora</taxon>
    </lineage>
</organism>
<gene>
    <name evidence="3" type="ORF">Prubr_57540</name>
</gene>
<reference evidence="3" key="1">
    <citation type="submission" date="2020-08" db="EMBL/GenBank/DDBJ databases">
        <title>Whole genome shotgun sequence of Polymorphospora rubra NBRC 101157.</title>
        <authorList>
            <person name="Komaki H."/>
            <person name="Tamura T."/>
        </authorList>
    </citation>
    <scope>NUCLEOTIDE SEQUENCE</scope>
    <source>
        <strain evidence="3">NBRC 101157</strain>
    </source>
</reference>
<evidence type="ECO:0000313" key="3">
    <source>
        <dbReference type="EMBL" id="BCJ68733.1"/>
    </source>
</evidence>
<dbReference type="Proteomes" id="UP000680866">
    <property type="component" value="Chromosome"/>
</dbReference>
<keyword evidence="2" id="KW-1133">Transmembrane helix</keyword>
<proteinExistence type="predicted"/>
<accession>A0A810NB11</accession>
<keyword evidence="2" id="KW-0472">Membrane</keyword>
<feature type="compositionally biased region" description="Basic and acidic residues" evidence="1">
    <location>
        <begin position="59"/>
        <end position="70"/>
    </location>
</feature>